<dbReference type="Gene3D" id="3.30.1330.60">
    <property type="entry name" value="OmpA-like domain"/>
    <property type="match status" value="1"/>
</dbReference>
<keyword evidence="7 8" id="KW-0131">Cell cycle</keyword>
<name>A0A095VL75_9GAMM</name>
<dbReference type="CDD" id="cd07185">
    <property type="entry name" value="OmpA_C-like"/>
    <property type="match status" value="1"/>
</dbReference>
<accession>A0A095VL75</accession>
<evidence type="ECO:0000256" key="2">
    <source>
        <dbReference type="ARBA" id="ARBA00022729"/>
    </source>
</evidence>
<comment type="similarity">
    <text evidence="8">Belongs to the Pal lipoprotein family.</text>
</comment>
<dbReference type="PROSITE" id="PS01068">
    <property type="entry name" value="OMPA_1"/>
    <property type="match status" value="1"/>
</dbReference>
<sequence>MQLNKLLKGLMLALPVMAVAACSSHKNDNDSGATTGGADSAYGNGANGGNMSSDAQARLQMQQLQQNNIVYFGLDKYDILPEFAQMLDQHANFLRSNPSYKVTIEGHADERGTPEYNIALGERRANAVKMYLQGKGVAEDQMSIVSYGKEKPAVLGHDEAAWAKNRRAVLVY</sequence>
<dbReference type="InterPro" id="IPR050330">
    <property type="entry name" value="Bact_OuterMem_StrucFunc"/>
</dbReference>
<dbReference type="RefSeq" id="WP_038019204.1">
    <property type="nucleotide sequence ID" value="NZ_JPKR02000004.1"/>
</dbReference>
<dbReference type="InterPro" id="IPR014169">
    <property type="entry name" value="Pal_lipo_C"/>
</dbReference>
<dbReference type="InterPro" id="IPR006664">
    <property type="entry name" value="OMP_bac"/>
</dbReference>
<dbReference type="NCBIfam" id="TIGR02802">
    <property type="entry name" value="Pal_lipo"/>
    <property type="match status" value="1"/>
</dbReference>
<dbReference type="PANTHER" id="PTHR30329">
    <property type="entry name" value="STATOR ELEMENT OF FLAGELLAR MOTOR COMPLEX"/>
    <property type="match status" value="1"/>
</dbReference>
<dbReference type="EMBL" id="JPKR02000004">
    <property type="protein sequence ID" value="KGD75395.1"/>
    <property type="molecule type" value="Genomic_DNA"/>
</dbReference>
<evidence type="ECO:0000256" key="3">
    <source>
        <dbReference type="ARBA" id="ARBA00023136"/>
    </source>
</evidence>
<dbReference type="PRINTS" id="PR01021">
    <property type="entry name" value="OMPADOMAIN"/>
</dbReference>
<dbReference type="InterPro" id="IPR039001">
    <property type="entry name" value="Pal"/>
</dbReference>
<dbReference type="PROSITE" id="PS51123">
    <property type="entry name" value="OMPA_2"/>
    <property type="match status" value="1"/>
</dbReference>
<evidence type="ECO:0000256" key="6">
    <source>
        <dbReference type="ARBA" id="ARBA00023288"/>
    </source>
</evidence>
<dbReference type="Proteomes" id="UP000029577">
    <property type="component" value="Unassembled WGS sequence"/>
</dbReference>
<evidence type="ECO:0000256" key="4">
    <source>
        <dbReference type="ARBA" id="ARBA00023139"/>
    </source>
</evidence>
<dbReference type="AlphaFoldDB" id="A0A095VL75"/>
<evidence type="ECO:0000256" key="9">
    <source>
        <dbReference type="SAM" id="MobiDB-lite"/>
    </source>
</evidence>
<evidence type="ECO:0000313" key="12">
    <source>
        <dbReference type="EMBL" id="KGD75395.1"/>
    </source>
</evidence>
<dbReference type="FunFam" id="3.30.1330.60:FF:000002">
    <property type="entry name" value="Peptidoglycan-associated lipoprotein"/>
    <property type="match status" value="1"/>
</dbReference>
<dbReference type="SUPFAM" id="SSF103088">
    <property type="entry name" value="OmpA-like"/>
    <property type="match status" value="1"/>
</dbReference>
<dbReference type="STRING" id="642227.HA49_09310"/>
<dbReference type="PROSITE" id="PS51257">
    <property type="entry name" value="PROKAR_LIPOPROTEIN"/>
    <property type="match status" value="1"/>
</dbReference>
<evidence type="ECO:0000256" key="7">
    <source>
        <dbReference type="ARBA" id="ARBA00023306"/>
    </source>
</evidence>
<evidence type="ECO:0000256" key="8">
    <source>
        <dbReference type="HAMAP-Rule" id="MF_02204"/>
    </source>
</evidence>
<keyword evidence="6 8" id="KW-0449">Lipoprotein</keyword>
<evidence type="ECO:0000256" key="1">
    <source>
        <dbReference type="ARBA" id="ARBA00022618"/>
    </source>
</evidence>
<feature type="signal peptide" evidence="10">
    <location>
        <begin position="1"/>
        <end position="20"/>
    </location>
</feature>
<dbReference type="NCBIfam" id="NF008067">
    <property type="entry name" value="PRK10802.1"/>
    <property type="match status" value="1"/>
</dbReference>
<comment type="function">
    <text evidence="8">Part of the Tol-Pal system, which plays a role in outer membrane invagination during cell division and is important for maintaining outer membrane integrity.</text>
</comment>
<proteinExistence type="inferred from homology"/>
<keyword evidence="2 8" id="KW-0732">Signal</keyword>
<dbReference type="InterPro" id="IPR006665">
    <property type="entry name" value="OmpA-like"/>
</dbReference>
<dbReference type="Pfam" id="PF00691">
    <property type="entry name" value="OmpA"/>
    <property type="match status" value="1"/>
</dbReference>
<dbReference type="OrthoDB" id="9809164at2"/>
<gene>
    <name evidence="8" type="primary">pal</name>
    <name evidence="12" type="ORF">HA49_09310</name>
</gene>
<dbReference type="PANTHER" id="PTHR30329:SF21">
    <property type="entry name" value="LIPOPROTEIN YIAD-RELATED"/>
    <property type="match status" value="1"/>
</dbReference>
<organism evidence="12 13">
    <name type="scientific">Tatumella morbirosei</name>
    <dbReference type="NCBI Taxonomy" id="642227"/>
    <lineage>
        <taxon>Bacteria</taxon>
        <taxon>Pseudomonadati</taxon>
        <taxon>Pseudomonadota</taxon>
        <taxon>Gammaproteobacteria</taxon>
        <taxon>Enterobacterales</taxon>
        <taxon>Erwiniaceae</taxon>
        <taxon>Tatumella</taxon>
    </lineage>
</organism>
<feature type="chain" id="PRO_5001910923" description="Peptidoglycan-associated lipoprotein" evidence="10">
    <location>
        <begin position="21"/>
        <end position="172"/>
    </location>
</feature>
<comment type="caution">
    <text evidence="12">The sequence shown here is derived from an EMBL/GenBank/DDBJ whole genome shotgun (WGS) entry which is preliminary data.</text>
</comment>
<evidence type="ECO:0000256" key="10">
    <source>
        <dbReference type="SAM" id="SignalP"/>
    </source>
</evidence>
<keyword evidence="13" id="KW-1185">Reference proteome</keyword>
<dbReference type="InterPro" id="IPR006690">
    <property type="entry name" value="OMPA-like_CS"/>
</dbReference>
<keyword evidence="4 8" id="KW-0564">Palmitate</keyword>
<protein>
    <recommendedName>
        <fullName evidence="8">Peptidoglycan-associated lipoprotein</fullName>
        <shortName evidence="8">PAL</shortName>
    </recommendedName>
</protein>
<evidence type="ECO:0000259" key="11">
    <source>
        <dbReference type="PROSITE" id="PS51123"/>
    </source>
</evidence>
<dbReference type="HAMAP" id="MF_02204">
    <property type="entry name" value="Pal"/>
    <property type="match status" value="1"/>
</dbReference>
<dbReference type="eggNOG" id="COG2885">
    <property type="taxonomic scope" value="Bacteria"/>
</dbReference>
<reference evidence="12" key="1">
    <citation type="submission" date="2014-12" db="EMBL/GenBank/DDBJ databases">
        <title>The draft genome of the Tatumella morbirosei type strain, LMG23360T isolated from pineapple rot.</title>
        <authorList>
            <person name="Smits T.H."/>
            <person name="Palmer M."/>
            <person name="Venter S.N."/>
            <person name="Duffy B."/>
            <person name="Steenkamp E.T."/>
            <person name="Chan W.Y."/>
            <person name="Coutinho T.A."/>
            <person name="Coetzee M.P."/>
            <person name="De Maayer P."/>
        </authorList>
    </citation>
    <scope>NUCLEOTIDE SEQUENCE [LARGE SCALE GENOMIC DNA]</scope>
    <source>
        <strain evidence="12">LMG 23360</strain>
    </source>
</reference>
<dbReference type="GO" id="GO:0009279">
    <property type="term" value="C:cell outer membrane"/>
    <property type="evidence" value="ECO:0007669"/>
    <property type="project" value="UniProtKB-SubCell"/>
</dbReference>
<keyword evidence="5 8" id="KW-0998">Cell outer membrane</keyword>
<keyword evidence="3 8" id="KW-0472">Membrane</keyword>
<feature type="domain" description="OmpA-like" evidence="11">
    <location>
        <begin position="59"/>
        <end position="172"/>
    </location>
</feature>
<feature type="region of interest" description="Disordered" evidence="9">
    <location>
        <begin position="25"/>
        <end position="49"/>
    </location>
</feature>
<dbReference type="GO" id="GO:0051301">
    <property type="term" value="P:cell division"/>
    <property type="evidence" value="ECO:0007669"/>
    <property type="project" value="UniProtKB-UniRule"/>
</dbReference>
<comment type="subunit">
    <text evidence="8">The Tol-Pal system is composed of five core proteins: the inner membrane proteins TolA, TolQ and TolR, the periplasmic protein TolB and the outer membrane protein Pal. They form a network linking the inner and outer membranes and the peptidoglycan layer.</text>
</comment>
<dbReference type="InterPro" id="IPR036737">
    <property type="entry name" value="OmpA-like_sf"/>
</dbReference>
<keyword evidence="1 8" id="KW-0132">Cell division</keyword>
<evidence type="ECO:0000256" key="5">
    <source>
        <dbReference type="ARBA" id="ARBA00023237"/>
    </source>
</evidence>
<comment type="subcellular location">
    <subcellularLocation>
        <location evidence="8">Cell outer membrane</location>
        <topology evidence="8">Lipid-anchor</topology>
    </subcellularLocation>
</comment>
<evidence type="ECO:0000313" key="13">
    <source>
        <dbReference type="Proteomes" id="UP000029577"/>
    </source>
</evidence>